<dbReference type="Pfam" id="PF17869">
    <property type="entry name" value="Cys_box"/>
    <property type="match status" value="1"/>
</dbReference>
<dbReference type="CDD" id="cd00063">
    <property type="entry name" value="FN3"/>
    <property type="match status" value="2"/>
</dbReference>
<evidence type="ECO:0000259" key="2">
    <source>
        <dbReference type="PROSITE" id="PS50853"/>
    </source>
</evidence>
<feature type="domain" description="Fibronectin type-III" evidence="2">
    <location>
        <begin position="224"/>
        <end position="329"/>
    </location>
</feature>
<dbReference type="SUPFAM" id="SSF49265">
    <property type="entry name" value="Fibronectin type III"/>
    <property type="match status" value="1"/>
</dbReference>
<dbReference type="InterPro" id="IPR042447">
    <property type="entry name" value="Anosmin-1"/>
</dbReference>
<feature type="signal peptide" evidence="1">
    <location>
        <begin position="1"/>
        <end position="23"/>
    </location>
</feature>
<evidence type="ECO:0000256" key="1">
    <source>
        <dbReference type="SAM" id="SignalP"/>
    </source>
</evidence>
<dbReference type="InterPro" id="IPR036116">
    <property type="entry name" value="FN3_sf"/>
</dbReference>
<organism evidence="3 4">
    <name type="scientific">Haplochromis burtoni</name>
    <name type="common">Burton's mouthbrooder</name>
    <name type="synonym">Chromis burtoni</name>
    <dbReference type="NCBI Taxonomy" id="8153"/>
    <lineage>
        <taxon>Eukaryota</taxon>
        <taxon>Metazoa</taxon>
        <taxon>Chordata</taxon>
        <taxon>Craniata</taxon>
        <taxon>Vertebrata</taxon>
        <taxon>Euteleostomi</taxon>
        <taxon>Actinopterygii</taxon>
        <taxon>Neopterygii</taxon>
        <taxon>Teleostei</taxon>
        <taxon>Neoteleostei</taxon>
        <taxon>Acanthomorphata</taxon>
        <taxon>Ovalentaria</taxon>
        <taxon>Cichlomorphae</taxon>
        <taxon>Cichliformes</taxon>
        <taxon>Cichlidae</taxon>
        <taxon>African cichlids</taxon>
        <taxon>Pseudocrenilabrinae</taxon>
        <taxon>Haplochromini</taxon>
        <taxon>Haplochromis</taxon>
    </lineage>
</organism>
<keyword evidence="1" id="KW-0732">Signal</keyword>
<evidence type="ECO:0000313" key="4">
    <source>
        <dbReference type="Proteomes" id="UP000264840"/>
    </source>
</evidence>
<evidence type="ECO:0000313" key="3">
    <source>
        <dbReference type="Ensembl" id="ENSHBUP00000000563.1"/>
    </source>
</evidence>
<dbReference type="InterPro" id="IPR003961">
    <property type="entry name" value="FN3_dom"/>
</dbReference>
<dbReference type="Proteomes" id="UP000264840">
    <property type="component" value="Unplaced"/>
</dbReference>
<dbReference type="PANTHER" id="PTHR14131:SF6">
    <property type="entry name" value="ANOSMIN-1-RELATED"/>
    <property type="match status" value="1"/>
</dbReference>
<dbReference type="Gene3D" id="2.60.40.10">
    <property type="entry name" value="Immunoglobulins"/>
    <property type="match status" value="2"/>
</dbReference>
<dbReference type="STRING" id="8153.ENSHBUP00000000563"/>
<name>A0A3Q2V0P5_HAPBU</name>
<dbReference type="GO" id="GO:0009986">
    <property type="term" value="C:cell surface"/>
    <property type="evidence" value="ECO:0007669"/>
    <property type="project" value="TreeGrafter"/>
</dbReference>
<dbReference type="InterPro" id="IPR040957">
    <property type="entry name" value="Anosmin-1_Cys_box"/>
</dbReference>
<dbReference type="PANTHER" id="PTHR14131">
    <property type="entry name" value="ANOSMIN"/>
    <property type="match status" value="1"/>
</dbReference>
<dbReference type="Ensembl" id="ENSHBUT00000015261.1">
    <property type="protein sequence ID" value="ENSHBUP00000000563.1"/>
    <property type="gene ID" value="ENSHBUG00000001761.1"/>
</dbReference>
<reference evidence="3" key="1">
    <citation type="submission" date="2025-08" db="UniProtKB">
        <authorList>
            <consortium name="Ensembl"/>
        </authorList>
    </citation>
    <scope>IDENTIFICATION</scope>
</reference>
<reference evidence="3" key="2">
    <citation type="submission" date="2025-09" db="UniProtKB">
        <authorList>
            <consortium name="Ensembl"/>
        </authorList>
    </citation>
    <scope>IDENTIFICATION</scope>
</reference>
<protein>
    <submittedName>
        <fullName evidence="3">Anosmin 1a</fullName>
    </submittedName>
</protein>
<dbReference type="GO" id="GO:0030182">
    <property type="term" value="P:neuron differentiation"/>
    <property type="evidence" value="ECO:0007669"/>
    <property type="project" value="TreeGrafter"/>
</dbReference>
<dbReference type="InterPro" id="IPR013783">
    <property type="entry name" value="Ig-like_fold"/>
</dbReference>
<keyword evidence="4" id="KW-1185">Reference proteome</keyword>
<dbReference type="Pfam" id="PF00041">
    <property type="entry name" value="fn3"/>
    <property type="match status" value="2"/>
</dbReference>
<accession>A0A3Q2V0P5</accession>
<dbReference type="SMART" id="SM00060">
    <property type="entry name" value="FN3"/>
    <property type="match status" value="2"/>
</dbReference>
<feature type="domain" description="Fibronectin type-III" evidence="2">
    <location>
        <begin position="114"/>
        <end position="220"/>
    </location>
</feature>
<dbReference type="PROSITE" id="PS50853">
    <property type="entry name" value="FN3"/>
    <property type="match status" value="2"/>
</dbReference>
<feature type="chain" id="PRO_5018551759" evidence="1">
    <location>
        <begin position="24"/>
        <end position="613"/>
    </location>
</feature>
<dbReference type="AlphaFoldDB" id="A0A3Q2V0P5"/>
<sequence>VFSQTPVLTSLWIIFLCSSGVCARRQRADADESWSESVSRARCASRCLSLHSVASRLQNNGSLGWCHNHKQCAKVGDRVFPRKHWECVTSCEFLHSVLMVKQGSCPPPQRASGAPLKPRKELAFEEVSSGQLEVHWSSRFNISAEPVVYVLQRRWNFGIQPSEDTATSWQVAAQTTEQRARLSDIRPGRWYQFRVAAVNLHGTRGFTTPSRHFHSNTDPSNPPAPTELRVANMSFGPGSTVGARIEWSMPPDLDVPIHHYKVSWSWTAVGHSSASSLTKRRKTVRKSQVELDGMRTNRSYSVEVQAVSYWGQTQFKGPRAVLHFTTQQSTETRHRGFFSTSAPRSPAGDVLDVGTPFYQDGQLRVHVYWQRSVDPLVEFYRIQWGPEYCGHNQTSPVEETSTKESFISLQGLLFSCKYKVLLQPVSKTSHPLAESTSFHTPPCTTIQAKSPTPVNCPRETGEANKVLVKPTNLIASFEVLGGNVTAIFSWDISMTSSHQQLTGYQVTWAEVISTNRNYNVKLPRTLISQSQILPPVSEVTLLNYTMELITAGTEAGKGKKSPSVTLPFAYSRPLVRHHVRRRTTELCFIGLPPGNPRNPNTLNVMANAEYPQL</sequence>
<dbReference type="GeneTree" id="ENSGT00440000033720"/>
<proteinExistence type="predicted"/>